<evidence type="ECO:0000313" key="3">
    <source>
        <dbReference type="Proteomes" id="UP000283389"/>
    </source>
</evidence>
<comment type="caution">
    <text evidence="2">The sequence shown here is derived from an EMBL/GenBank/DDBJ whole genome shotgun (WGS) entry which is preliminary data.</text>
</comment>
<organism evidence="2 3">
    <name type="scientific">Pseudomonas canadensis</name>
    <dbReference type="NCBI Taxonomy" id="915099"/>
    <lineage>
        <taxon>Bacteria</taxon>
        <taxon>Pseudomonadati</taxon>
        <taxon>Pseudomonadota</taxon>
        <taxon>Gammaproteobacteria</taxon>
        <taxon>Pseudomonadales</taxon>
        <taxon>Pseudomonadaceae</taxon>
        <taxon>Pseudomonas</taxon>
    </lineage>
</organism>
<proteinExistence type="predicted"/>
<dbReference type="Pfam" id="PF13503">
    <property type="entry name" value="DUF4123"/>
    <property type="match status" value="1"/>
</dbReference>
<name>A0A423FGX1_9PSED</name>
<evidence type="ECO:0000259" key="1">
    <source>
        <dbReference type="Pfam" id="PF13503"/>
    </source>
</evidence>
<dbReference type="Proteomes" id="UP000283389">
    <property type="component" value="Unassembled WGS sequence"/>
</dbReference>
<dbReference type="RefSeq" id="WP_123474177.1">
    <property type="nucleotide sequence ID" value="NZ_MOAZ01000002.1"/>
</dbReference>
<reference evidence="2 3" key="1">
    <citation type="submission" date="2016-10" db="EMBL/GenBank/DDBJ databases">
        <title>Comparative genome analysis of multiple Pseudomonas spp. focuses on biocontrol and plant growth promoting traits.</title>
        <authorList>
            <person name="Tao X.-Y."/>
            <person name="Taylor C.G."/>
        </authorList>
    </citation>
    <scope>NUCLEOTIDE SEQUENCE [LARGE SCALE GENOMIC DNA]</scope>
    <source>
        <strain evidence="2 3">36C8</strain>
    </source>
</reference>
<dbReference type="InterPro" id="IPR025391">
    <property type="entry name" value="DUF4123"/>
</dbReference>
<sequence length="299" mass="34061">MPNAQWPLENGLPQGLPWNGTVGLLLDGVSVEKLAQHLYQWAQSPVFEPLYLGTRWAELLDISPCLVQIKTQSDPVLTQFLNASRKEWGYLVFSDHSWDHMVTHLRWLTSVLHPQGEEVLLRIADPAVTHALLVHAQSIKDPTLFGPCTQIVTTDAALGCWHLNQRPGDAPKTDHSKRYRLNDEQLSLLDEVNFRNVVMRLVRHMHEYFPNYQAHATPLQRWEHLLALASTAYARGFNTELDITLYANIHGFLGEQALEQHPDLNTLLETSSEKTSTQRIEYIANVAKERAESLQRNPV</sequence>
<feature type="domain" description="DUF4123" evidence="1">
    <location>
        <begin position="24"/>
        <end position="135"/>
    </location>
</feature>
<dbReference type="AlphaFoldDB" id="A0A423FGX1"/>
<accession>A0A423FGX1</accession>
<dbReference type="EMBL" id="MOAZ01000002">
    <property type="protein sequence ID" value="ROM56931.1"/>
    <property type="molecule type" value="Genomic_DNA"/>
</dbReference>
<protein>
    <recommendedName>
        <fullName evidence="1">DUF4123 domain-containing protein</fullName>
    </recommendedName>
</protein>
<gene>
    <name evidence="2" type="ORF">BK649_01735</name>
</gene>
<evidence type="ECO:0000313" key="2">
    <source>
        <dbReference type="EMBL" id="ROM56931.1"/>
    </source>
</evidence>